<gene>
    <name evidence="1" type="ORF">HV276_23205</name>
</gene>
<dbReference type="RefSeq" id="WP_181503387.1">
    <property type="nucleotide sequence ID" value="NZ_CP056166.1"/>
</dbReference>
<name>A0A7L6LFL6_9ESCH</name>
<protein>
    <submittedName>
        <fullName evidence="1">Nucleotidyltransferase</fullName>
    </submittedName>
</protein>
<organism evidence="1 2">
    <name type="scientific">Escherichia marmotae</name>
    <dbReference type="NCBI Taxonomy" id="1499973"/>
    <lineage>
        <taxon>Bacteria</taxon>
        <taxon>Pseudomonadati</taxon>
        <taxon>Pseudomonadota</taxon>
        <taxon>Gammaproteobacteria</taxon>
        <taxon>Enterobacterales</taxon>
        <taxon>Enterobacteriaceae</taxon>
        <taxon>Escherichia</taxon>
    </lineage>
</organism>
<sequence length="345" mass="39537">MATTVIAAFNEFMKDTVNLKKADTDDARASRDWLIGKMNDFEKDDKFPVSFPAIHIAFGSFARRTKIRPLDDIDLMFGLTGQGATYTILSDRITVTSSGEGSRLHSYRHSGADTVCSVRILNAFKNRLQDIAQYAQADIRRNQEAVTLKLVSKDWSFDIVPCFITSEEAFGRTYYLIPDGNGHWKFTDPRKDRDRVTTINVQNNGNVLNVIRAVKYWQRRPTMPSMSSYLLETLIMDYYAGRTSCSSFVDMELEALFRHLGQSVRYSVNDPKGIQGDINSLSAEARKAISDRCYLDAQKVSEARWFENNKEYEKSINKWRDVFGPFFPEQSRKSSASPTVLYHWR</sequence>
<keyword evidence="1" id="KW-0808">Transferase</keyword>
<dbReference type="AlphaFoldDB" id="A0A7L6LFL6"/>
<dbReference type="EMBL" id="CP056166">
    <property type="protein sequence ID" value="QLX32627.1"/>
    <property type="molecule type" value="Genomic_DNA"/>
</dbReference>
<geneLocation type="plasmid" evidence="2">
    <name>prhbstw-00777_2</name>
</geneLocation>
<dbReference type="Gene3D" id="3.30.460.90">
    <property type="match status" value="1"/>
</dbReference>
<evidence type="ECO:0000313" key="2">
    <source>
        <dbReference type="Proteomes" id="UP000512146"/>
    </source>
</evidence>
<keyword evidence="1" id="KW-0614">Plasmid</keyword>
<dbReference type="Proteomes" id="UP000512146">
    <property type="component" value="Plasmid pRHBSTW-00777_2"/>
</dbReference>
<evidence type="ECO:0000313" key="1">
    <source>
        <dbReference type="EMBL" id="QLX32627.1"/>
    </source>
</evidence>
<reference evidence="1 2" key="1">
    <citation type="submission" date="2020-06" db="EMBL/GenBank/DDBJ databases">
        <title>REHAB project genomes.</title>
        <authorList>
            <person name="Shaw L.P."/>
        </authorList>
    </citation>
    <scope>NUCLEOTIDE SEQUENCE [LARGE SCALE GENOMIC DNA]</scope>
    <source>
        <strain evidence="1 2">RHBSTW-00777</strain>
        <plasmid evidence="2">prhbstw-00777_2</plasmid>
    </source>
</reference>
<accession>A0A7L6LFL6</accession>
<proteinExistence type="predicted"/>
<dbReference type="GO" id="GO:0016740">
    <property type="term" value="F:transferase activity"/>
    <property type="evidence" value="ECO:0007669"/>
    <property type="project" value="UniProtKB-KW"/>
</dbReference>